<name>A0A0C9UPU7_SPHS4</name>
<dbReference type="AlphaFoldDB" id="A0A0C9UPU7"/>
<feature type="region of interest" description="Disordered" evidence="1">
    <location>
        <begin position="1"/>
        <end position="132"/>
    </location>
</feature>
<evidence type="ECO:0000313" key="2">
    <source>
        <dbReference type="EMBL" id="KIJ36779.1"/>
    </source>
</evidence>
<organism evidence="2 3">
    <name type="scientific">Sphaerobolus stellatus (strain SS14)</name>
    <dbReference type="NCBI Taxonomy" id="990650"/>
    <lineage>
        <taxon>Eukaryota</taxon>
        <taxon>Fungi</taxon>
        <taxon>Dikarya</taxon>
        <taxon>Basidiomycota</taxon>
        <taxon>Agaricomycotina</taxon>
        <taxon>Agaricomycetes</taxon>
        <taxon>Phallomycetidae</taxon>
        <taxon>Geastrales</taxon>
        <taxon>Sphaerobolaceae</taxon>
        <taxon>Sphaerobolus</taxon>
    </lineage>
</organism>
<feature type="compositionally biased region" description="Polar residues" evidence="1">
    <location>
        <begin position="109"/>
        <end position="126"/>
    </location>
</feature>
<sequence>MTGMDSMMSPSPTKKKPPSRLPPQRQGKINIFAAAKQEDSRPESVNEDEEEEEGEGEDDSDVGEPTIVVSKLTAPRREEPVSPVSVELPPSLPPSRPASQLSQPKLRTPVQSGKQTESSIPPSTSKTKVRRPRITPEMERVCVKIWSSLADLLVPGNNFSETGKQPNAKDTIIVLQTIAAQPIPDPTSTTEVSSPSTRSTLSSILGIEILGPAANTPQQTLTAEVLLALLTTQNFSMPLVALKARLTAKETGSSGSKQSAAAMGAGTRALYSCVAKKLVQIDRGGGTQVVKLETS</sequence>
<dbReference type="Proteomes" id="UP000054279">
    <property type="component" value="Unassembled WGS sequence"/>
</dbReference>
<reference evidence="2 3" key="1">
    <citation type="submission" date="2014-06" db="EMBL/GenBank/DDBJ databases">
        <title>Evolutionary Origins and Diversification of the Mycorrhizal Mutualists.</title>
        <authorList>
            <consortium name="DOE Joint Genome Institute"/>
            <consortium name="Mycorrhizal Genomics Consortium"/>
            <person name="Kohler A."/>
            <person name="Kuo A."/>
            <person name="Nagy L.G."/>
            <person name="Floudas D."/>
            <person name="Copeland A."/>
            <person name="Barry K.W."/>
            <person name="Cichocki N."/>
            <person name="Veneault-Fourrey C."/>
            <person name="LaButti K."/>
            <person name="Lindquist E.A."/>
            <person name="Lipzen A."/>
            <person name="Lundell T."/>
            <person name="Morin E."/>
            <person name="Murat C."/>
            <person name="Riley R."/>
            <person name="Ohm R."/>
            <person name="Sun H."/>
            <person name="Tunlid A."/>
            <person name="Henrissat B."/>
            <person name="Grigoriev I.V."/>
            <person name="Hibbett D.S."/>
            <person name="Martin F."/>
        </authorList>
    </citation>
    <scope>NUCLEOTIDE SEQUENCE [LARGE SCALE GENOMIC DNA]</scope>
    <source>
        <strain evidence="2 3">SS14</strain>
    </source>
</reference>
<evidence type="ECO:0000313" key="3">
    <source>
        <dbReference type="Proteomes" id="UP000054279"/>
    </source>
</evidence>
<protein>
    <submittedName>
        <fullName evidence="2">Uncharacterized protein</fullName>
    </submittedName>
</protein>
<proteinExistence type="predicted"/>
<evidence type="ECO:0000256" key="1">
    <source>
        <dbReference type="SAM" id="MobiDB-lite"/>
    </source>
</evidence>
<dbReference type="HOGENOM" id="CLU_943871_0_0_1"/>
<accession>A0A0C9UPU7</accession>
<dbReference type="OrthoDB" id="3262547at2759"/>
<dbReference type="EMBL" id="KN837175">
    <property type="protein sequence ID" value="KIJ36779.1"/>
    <property type="molecule type" value="Genomic_DNA"/>
</dbReference>
<gene>
    <name evidence="2" type="ORF">M422DRAFT_50908</name>
</gene>
<keyword evidence="3" id="KW-1185">Reference proteome</keyword>
<feature type="compositionally biased region" description="Acidic residues" evidence="1">
    <location>
        <begin position="45"/>
        <end position="62"/>
    </location>
</feature>